<organism evidence="2 3">
    <name type="scientific">Spirosoma oryzae</name>
    <dbReference type="NCBI Taxonomy" id="1469603"/>
    <lineage>
        <taxon>Bacteria</taxon>
        <taxon>Pseudomonadati</taxon>
        <taxon>Bacteroidota</taxon>
        <taxon>Cytophagia</taxon>
        <taxon>Cytophagales</taxon>
        <taxon>Cytophagaceae</taxon>
        <taxon>Spirosoma</taxon>
    </lineage>
</organism>
<dbReference type="Pfam" id="PF18962">
    <property type="entry name" value="Por_Secre_tail"/>
    <property type="match status" value="1"/>
</dbReference>
<dbReference type="AlphaFoldDB" id="A0A2T0RPZ9"/>
<dbReference type="InterPro" id="IPR026444">
    <property type="entry name" value="Secre_tail"/>
</dbReference>
<dbReference type="OrthoDB" id="953420at2"/>
<dbReference type="Gene3D" id="2.60.40.4070">
    <property type="match status" value="1"/>
</dbReference>
<accession>A0A2T0RPZ9</accession>
<dbReference type="EMBL" id="PVTE01000042">
    <property type="protein sequence ID" value="PRY23269.1"/>
    <property type="molecule type" value="Genomic_DNA"/>
</dbReference>
<dbReference type="InterPro" id="IPR055015">
    <property type="entry name" value="GCX_COOH"/>
</dbReference>
<dbReference type="NCBIfam" id="TIGR04183">
    <property type="entry name" value="Por_Secre_tail"/>
    <property type="match status" value="1"/>
</dbReference>
<feature type="domain" description="Secretion system C-terminal sorting" evidence="1">
    <location>
        <begin position="99"/>
        <end position="174"/>
    </location>
</feature>
<evidence type="ECO:0000313" key="2">
    <source>
        <dbReference type="EMBL" id="PRY23269.1"/>
    </source>
</evidence>
<gene>
    <name evidence="2" type="ORF">CLV58_14226</name>
</gene>
<evidence type="ECO:0000259" key="1">
    <source>
        <dbReference type="Pfam" id="PF18962"/>
    </source>
</evidence>
<dbReference type="Proteomes" id="UP000238375">
    <property type="component" value="Unassembled WGS sequence"/>
</dbReference>
<evidence type="ECO:0000313" key="3">
    <source>
        <dbReference type="Proteomes" id="UP000238375"/>
    </source>
</evidence>
<sequence>MRALFTIIGCYLTLTAYSQTANQHVRIRLDYEKYGQYLQEATETVEAVNKVGKSVGVEYRAGKTVVLLPGFEAKTGSVFVANVRSVSANVEKGLELTAFPNPFEQITTISYYLPANGKVNLWIADSQGKLIHRLVDDQEQTAGKHEVKWDAGAMTSGVYLSVVESNQKRINSRIVKK</sequence>
<reference evidence="2 3" key="1">
    <citation type="submission" date="2018-03" db="EMBL/GenBank/DDBJ databases">
        <title>Genomic Encyclopedia of Archaeal and Bacterial Type Strains, Phase II (KMG-II): from individual species to whole genera.</title>
        <authorList>
            <person name="Goeker M."/>
        </authorList>
    </citation>
    <scope>NUCLEOTIDE SEQUENCE [LARGE SCALE GENOMIC DNA]</scope>
    <source>
        <strain evidence="2 3">DSM 28354</strain>
    </source>
</reference>
<proteinExistence type="predicted"/>
<comment type="caution">
    <text evidence="2">The sequence shown here is derived from an EMBL/GenBank/DDBJ whole genome shotgun (WGS) entry which is preliminary data.</text>
</comment>
<name>A0A2T0RPZ9_9BACT</name>
<dbReference type="NCBIfam" id="NF045639">
    <property type="entry name" value="GCX_COOH"/>
    <property type="match status" value="1"/>
</dbReference>
<dbReference type="RefSeq" id="WP_106140851.1">
    <property type="nucleotide sequence ID" value="NZ_PVTE01000042.1"/>
</dbReference>
<protein>
    <submittedName>
        <fullName evidence="2">Putative secreted protein (Por secretion system target)</fullName>
    </submittedName>
</protein>
<keyword evidence="3" id="KW-1185">Reference proteome</keyword>